<protein>
    <submittedName>
        <fullName evidence="2">Uncharacterized protein</fullName>
    </submittedName>
</protein>
<proteinExistence type="predicted"/>
<dbReference type="EMBL" id="JAGYPN010000001">
    <property type="protein sequence ID" value="MBS4222011.1"/>
    <property type="molecule type" value="Genomic_DNA"/>
</dbReference>
<evidence type="ECO:0000313" key="3">
    <source>
        <dbReference type="Proteomes" id="UP000676456"/>
    </source>
</evidence>
<evidence type="ECO:0000256" key="1">
    <source>
        <dbReference type="SAM" id="Phobius"/>
    </source>
</evidence>
<feature type="transmembrane region" description="Helical" evidence="1">
    <location>
        <begin position="6"/>
        <end position="29"/>
    </location>
</feature>
<name>A0A942UN86_9BACI</name>
<sequence>MVYRRVLKYIFVLIFISFFIFICPPNFLAKDSKQEAFLKFEKQIYYLIDSSMEPLNQLSDDQDEESLYHAVIATKQKFADNSLVLTKLLVPSVLPNDIKTSLEHTKEEILTGFKALEESMDYFAQYIVNREPILYEKFIEKRDKGFLYIDGGLTSLATVRLQLDAPKIRSIPNAWKVGRRQFYQLEKNFLQNDKAVPIKSEHR</sequence>
<keyword evidence="3" id="KW-1185">Reference proteome</keyword>
<keyword evidence="1" id="KW-0472">Membrane</keyword>
<keyword evidence="1" id="KW-1133">Transmembrane helix</keyword>
<gene>
    <name evidence="2" type="ORF">KHA91_04490</name>
</gene>
<dbReference type="Proteomes" id="UP000676456">
    <property type="component" value="Unassembled WGS sequence"/>
</dbReference>
<reference evidence="2 3" key="1">
    <citation type="submission" date="2021-05" db="EMBL/GenBank/DDBJ databases">
        <title>Novel Bacillus species.</title>
        <authorList>
            <person name="Liu G."/>
        </authorList>
    </citation>
    <scope>NUCLEOTIDE SEQUENCE [LARGE SCALE GENOMIC DNA]</scope>
    <source>
        <strain evidence="2 3">FJAT-49682</strain>
    </source>
</reference>
<organism evidence="2 3">
    <name type="scientific">Lederbergia citrea</name>
    <dbReference type="NCBI Taxonomy" id="2833581"/>
    <lineage>
        <taxon>Bacteria</taxon>
        <taxon>Bacillati</taxon>
        <taxon>Bacillota</taxon>
        <taxon>Bacilli</taxon>
        <taxon>Bacillales</taxon>
        <taxon>Bacillaceae</taxon>
        <taxon>Lederbergia</taxon>
    </lineage>
</organism>
<dbReference type="RefSeq" id="WP_213096987.1">
    <property type="nucleotide sequence ID" value="NZ_JAGYPH010000001.1"/>
</dbReference>
<keyword evidence="1" id="KW-0812">Transmembrane</keyword>
<dbReference type="AlphaFoldDB" id="A0A942UN86"/>
<accession>A0A942UN86</accession>
<evidence type="ECO:0000313" key="2">
    <source>
        <dbReference type="EMBL" id="MBS4222011.1"/>
    </source>
</evidence>
<comment type="caution">
    <text evidence="2">The sequence shown here is derived from an EMBL/GenBank/DDBJ whole genome shotgun (WGS) entry which is preliminary data.</text>
</comment>